<proteinExistence type="predicted"/>
<dbReference type="SUPFAM" id="SSF63520">
    <property type="entry name" value="PTS-regulatory domain, PRD"/>
    <property type="match status" value="1"/>
</dbReference>
<dbReference type="EMBL" id="SRYR01000003">
    <property type="protein sequence ID" value="TGY42429.1"/>
    <property type="molecule type" value="Genomic_DNA"/>
</dbReference>
<gene>
    <name evidence="2" type="ORF">E5347_09425</name>
</gene>
<dbReference type="OrthoDB" id="3192572at2"/>
<name>A0A4S2DJQ2_9CLOT</name>
<evidence type="ECO:0000313" key="2">
    <source>
        <dbReference type="EMBL" id="TGY42429.1"/>
    </source>
</evidence>
<accession>A0A4S2DJQ2</accession>
<comment type="caution">
    <text evidence="2">The sequence shown here is derived from an EMBL/GenBank/DDBJ whole genome shotgun (WGS) entry which is preliminary data.</text>
</comment>
<protein>
    <submittedName>
        <fullName evidence="2">PRD domain-containing protein</fullName>
    </submittedName>
</protein>
<organism evidence="2 3">
    <name type="scientific">Clostridium sartagoforme</name>
    <dbReference type="NCBI Taxonomy" id="84031"/>
    <lineage>
        <taxon>Bacteria</taxon>
        <taxon>Bacillati</taxon>
        <taxon>Bacillota</taxon>
        <taxon>Clostridia</taxon>
        <taxon>Eubacteriales</taxon>
        <taxon>Clostridiaceae</taxon>
        <taxon>Clostridium</taxon>
    </lineage>
</organism>
<sequence>MELAIRLNILRDSALLSEENYNKILEVIKYFDEVKNIKLMEENASMFITHLSSALERIDKNETVNDLDQVVLESLKLEDSYNDAVSIVKDLKGVLGEIPDEEVNYIIMHICTLLSQS</sequence>
<dbReference type="PROSITE" id="PS51372">
    <property type="entry name" value="PRD_2"/>
    <property type="match status" value="1"/>
</dbReference>
<dbReference type="AlphaFoldDB" id="A0A4S2DJQ2"/>
<reference evidence="2 3" key="1">
    <citation type="submission" date="2019-04" db="EMBL/GenBank/DDBJ databases">
        <title>Microbes associate with the intestines of laboratory mice.</title>
        <authorList>
            <person name="Navarre W."/>
            <person name="Wong E."/>
            <person name="Huang K."/>
            <person name="Tropini C."/>
            <person name="Ng K."/>
            <person name="Yu B."/>
        </authorList>
    </citation>
    <scope>NUCLEOTIDE SEQUENCE [LARGE SCALE GENOMIC DNA]</scope>
    <source>
        <strain evidence="2 3">NM50_B9-20</strain>
    </source>
</reference>
<dbReference type="RefSeq" id="WP_136006746.1">
    <property type="nucleotide sequence ID" value="NZ_SRYR01000003.1"/>
</dbReference>
<evidence type="ECO:0000313" key="3">
    <source>
        <dbReference type="Proteomes" id="UP000306888"/>
    </source>
</evidence>
<dbReference type="Pfam" id="PF00874">
    <property type="entry name" value="PRD"/>
    <property type="match status" value="1"/>
</dbReference>
<dbReference type="InterPro" id="IPR036634">
    <property type="entry name" value="PRD_sf"/>
</dbReference>
<evidence type="ECO:0000259" key="1">
    <source>
        <dbReference type="PROSITE" id="PS51372"/>
    </source>
</evidence>
<dbReference type="GO" id="GO:0006355">
    <property type="term" value="P:regulation of DNA-templated transcription"/>
    <property type="evidence" value="ECO:0007669"/>
    <property type="project" value="InterPro"/>
</dbReference>
<dbReference type="InterPro" id="IPR011608">
    <property type="entry name" value="PRD"/>
</dbReference>
<keyword evidence="3" id="KW-1185">Reference proteome</keyword>
<dbReference type="Gene3D" id="1.10.1790.10">
    <property type="entry name" value="PRD domain"/>
    <property type="match status" value="1"/>
</dbReference>
<feature type="domain" description="PRD" evidence="1">
    <location>
        <begin position="15"/>
        <end position="117"/>
    </location>
</feature>
<dbReference type="Proteomes" id="UP000306888">
    <property type="component" value="Unassembled WGS sequence"/>
</dbReference>